<dbReference type="Pfam" id="PF08668">
    <property type="entry name" value="HDOD"/>
    <property type="match status" value="1"/>
</dbReference>
<dbReference type="EMBL" id="JAQQLF010000005">
    <property type="protein sequence ID" value="MDC7716422.1"/>
    <property type="molecule type" value="Genomic_DNA"/>
</dbReference>
<evidence type="ECO:0000313" key="3">
    <source>
        <dbReference type="Proteomes" id="UP001219956"/>
    </source>
</evidence>
<sequence length="286" mass="32287">MKVPQFDANTTADLVRNLVIPPRPEILDKLVALRSNPDMSLMDVADIIGSDLGLSAAILKAANSPFFGSGRTLTSILQAVNLLGERNIIHLVHGLLLRLTLTSQNPPVIEQFWERTMHEASIAASLCEKLGRPADECQSFALFRSCGIAVMLMRYPNYERTLRLITQARDRQISKIEQEFHGTSHDVVGYLVARTWNMPEDFGQAILLQHNPDLFQDSNDELLDHSHKMMIAVARAAQHIWRTSTDQNGDPGWKDRAEELIAYLGMHEVEFEDWVDEMHDRIHAGL</sequence>
<dbReference type="InterPro" id="IPR013976">
    <property type="entry name" value="HDOD"/>
</dbReference>
<reference evidence="2 3" key="1">
    <citation type="submission" date="2023-01" db="EMBL/GenBank/DDBJ databases">
        <title>Novel species of the genus Vogesella isolated from rivers.</title>
        <authorList>
            <person name="Lu H."/>
        </authorList>
    </citation>
    <scope>NUCLEOTIDE SEQUENCE [LARGE SCALE GENOMIC DNA]</scope>
    <source>
        <strain evidence="2 3">DC21W</strain>
    </source>
</reference>
<keyword evidence="3" id="KW-1185">Reference proteome</keyword>
<accession>A0ABT5IV31</accession>
<comment type="caution">
    <text evidence="2">The sequence shown here is derived from an EMBL/GenBank/DDBJ whole genome shotgun (WGS) entry which is preliminary data.</text>
</comment>
<feature type="domain" description="HDOD" evidence="1">
    <location>
        <begin position="20"/>
        <end position="212"/>
    </location>
</feature>
<dbReference type="PROSITE" id="PS51833">
    <property type="entry name" value="HDOD"/>
    <property type="match status" value="1"/>
</dbReference>
<proteinExistence type="predicted"/>
<evidence type="ECO:0000313" key="2">
    <source>
        <dbReference type="EMBL" id="MDC7716422.1"/>
    </source>
</evidence>
<protein>
    <submittedName>
        <fullName evidence="2">HDOD domain-containing protein</fullName>
    </submittedName>
</protein>
<dbReference type="SUPFAM" id="SSF109604">
    <property type="entry name" value="HD-domain/PDEase-like"/>
    <property type="match status" value="1"/>
</dbReference>
<gene>
    <name evidence="2" type="ORF">PQU95_04230</name>
</gene>
<dbReference type="RefSeq" id="WP_272750835.1">
    <property type="nucleotide sequence ID" value="NZ_JAQQLF010000005.1"/>
</dbReference>
<dbReference type="PANTHER" id="PTHR33525">
    <property type="match status" value="1"/>
</dbReference>
<evidence type="ECO:0000259" key="1">
    <source>
        <dbReference type="PROSITE" id="PS51833"/>
    </source>
</evidence>
<dbReference type="Gene3D" id="1.10.3210.10">
    <property type="entry name" value="Hypothetical protein af1432"/>
    <property type="match status" value="1"/>
</dbReference>
<organism evidence="2 3">
    <name type="scientific">Vogesella aquatica</name>
    <dbReference type="NCBI Taxonomy" id="2984206"/>
    <lineage>
        <taxon>Bacteria</taxon>
        <taxon>Pseudomonadati</taxon>
        <taxon>Pseudomonadota</taxon>
        <taxon>Betaproteobacteria</taxon>
        <taxon>Neisseriales</taxon>
        <taxon>Chromobacteriaceae</taxon>
        <taxon>Vogesella</taxon>
    </lineage>
</organism>
<dbReference type="Proteomes" id="UP001219956">
    <property type="component" value="Unassembled WGS sequence"/>
</dbReference>
<dbReference type="InterPro" id="IPR052340">
    <property type="entry name" value="RNase_Y/CdgJ"/>
</dbReference>
<name>A0ABT5IV31_9NEIS</name>
<dbReference type="PANTHER" id="PTHR33525:SF6">
    <property type="entry name" value="HDOD DOMAIN-CONTAINING PROTEIN"/>
    <property type="match status" value="1"/>
</dbReference>